<sequence length="135" mass="14483">MAQPREFHLTFEIPPPATVRPGLPFTIPVIISVRAIGTPPTQTVTSRNEPSMSGYAKFTGLMISQPGKYRLRIMLSTSSVNGVVTKEFVDSGVIHVQAAAPAAQRPSPATIATLQQLTVENLDISAADIARWQSA</sequence>
<dbReference type="AlphaFoldDB" id="A0A9X0BST8"/>
<evidence type="ECO:0000313" key="2">
    <source>
        <dbReference type="Proteomes" id="UP001148312"/>
    </source>
</evidence>
<evidence type="ECO:0008006" key="3">
    <source>
        <dbReference type="Google" id="ProtNLM"/>
    </source>
</evidence>
<gene>
    <name evidence="1" type="ORF">N7539_006217</name>
</gene>
<organism evidence="1 2">
    <name type="scientific">Penicillium diatomitis</name>
    <dbReference type="NCBI Taxonomy" id="2819901"/>
    <lineage>
        <taxon>Eukaryota</taxon>
        <taxon>Fungi</taxon>
        <taxon>Dikarya</taxon>
        <taxon>Ascomycota</taxon>
        <taxon>Pezizomycotina</taxon>
        <taxon>Eurotiomycetes</taxon>
        <taxon>Eurotiomycetidae</taxon>
        <taxon>Eurotiales</taxon>
        <taxon>Aspergillaceae</taxon>
        <taxon>Penicillium</taxon>
    </lineage>
</organism>
<name>A0A9X0BST8_9EURO</name>
<proteinExistence type="predicted"/>
<evidence type="ECO:0000313" key="1">
    <source>
        <dbReference type="EMBL" id="KAJ5482771.1"/>
    </source>
</evidence>
<dbReference type="RefSeq" id="XP_056788743.1">
    <property type="nucleotide sequence ID" value="XM_056935819.1"/>
</dbReference>
<protein>
    <recommendedName>
        <fullName evidence="3">Velvet domain-containing protein</fullName>
    </recommendedName>
</protein>
<dbReference type="Proteomes" id="UP001148312">
    <property type="component" value="Unassembled WGS sequence"/>
</dbReference>
<comment type="caution">
    <text evidence="1">The sequence shown here is derived from an EMBL/GenBank/DDBJ whole genome shotgun (WGS) entry which is preliminary data.</text>
</comment>
<dbReference type="EMBL" id="JAPWDQ010000008">
    <property type="protein sequence ID" value="KAJ5482771.1"/>
    <property type="molecule type" value="Genomic_DNA"/>
</dbReference>
<accession>A0A9X0BST8</accession>
<keyword evidence="2" id="KW-1185">Reference proteome</keyword>
<dbReference type="GeneID" id="81626068"/>
<reference evidence="1" key="2">
    <citation type="journal article" date="2023" name="IMA Fungus">
        <title>Comparative genomic study of the Penicillium genus elucidates a diverse pangenome and 15 lateral gene transfer events.</title>
        <authorList>
            <person name="Petersen C."/>
            <person name="Sorensen T."/>
            <person name="Nielsen M.R."/>
            <person name="Sondergaard T.E."/>
            <person name="Sorensen J.L."/>
            <person name="Fitzpatrick D.A."/>
            <person name="Frisvad J.C."/>
            <person name="Nielsen K.L."/>
        </authorList>
    </citation>
    <scope>NUCLEOTIDE SEQUENCE</scope>
    <source>
        <strain evidence="1">IBT 30728</strain>
    </source>
</reference>
<reference evidence="1" key="1">
    <citation type="submission" date="2022-12" db="EMBL/GenBank/DDBJ databases">
        <authorList>
            <person name="Petersen C."/>
        </authorList>
    </citation>
    <scope>NUCLEOTIDE SEQUENCE</scope>
    <source>
        <strain evidence="1">IBT 30728</strain>
    </source>
</reference>